<gene>
    <name evidence="6" type="ORF">RchiOBHm_Chr6g0286111</name>
</gene>
<evidence type="ECO:0000256" key="3">
    <source>
        <dbReference type="ARBA" id="ARBA00026117"/>
    </source>
</evidence>
<dbReference type="EMBL" id="PDCK01000044">
    <property type="protein sequence ID" value="PRQ25664.1"/>
    <property type="molecule type" value="Genomic_DNA"/>
</dbReference>
<dbReference type="GO" id="GO:0008670">
    <property type="term" value="F:2,4-dienoyl-CoA reductase (NADPH) activity"/>
    <property type="evidence" value="ECO:0007669"/>
    <property type="project" value="InterPro"/>
</dbReference>
<dbReference type="InterPro" id="IPR036291">
    <property type="entry name" value="NAD(P)-bd_dom_sf"/>
</dbReference>
<name>A0A2P6PUR2_ROSCH</name>
<dbReference type="EC" id="1.3.1.124" evidence="3"/>
<dbReference type="SUPFAM" id="SSF51735">
    <property type="entry name" value="NAD(P)-binding Rossmann-fold domains"/>
    <property type="match status" value="1"/>
</dbReference>
<dbReference type="InterPro" id="IPR045017">
    <property type="entry name" value="DECR2-like"/>
</dbReference>
<organism evidence="6 7">
    <name type="scientific">Rosa chinensis</name>
    <name type="common">China rose</name>
    <dbReference type="NCBI Taxonomy" id="74649"/>
    <lineage>
        <taxon>Eukaryota</taxon>
        <taxon>Viridiplantae</taxon>
        <taxon>Streptophyta</taxon>
        <taxon>Embryophyta</taxon>
        <taxon>Tracheophyta</taxon>
        <taxon>Spermatophyta</taxon>
        <taxon>Magnoliopsida</taxon>
        <taxon>eudicotyledons</taxon>
        <taxon>Gunneridae</taxon>
        <taxon>Pentapetalae</taxon>
        <taxon>rosids</taxon>
        <taxon>fabids</taxon>
        <taxon>Rosales</taxon>
        <taxon>Rosaceae</taxon>
        <taxon>Rosoideae</taxon>
        <taxon>Rosoideae incertae sedis</taxon>
        <taxon>Rosa</taxon>
    </lineage>
</organism>
<keyword evidence="1" id="KW-0521">NADP</keyword>
<dbReference type="GO" id="GO:0005777">
    <property type="term" value="C:peroxisome"/>
    <property type="evidence" value="ECO:0007669"/>
    <property type="project" value="TreeGrafter"/>
</dbReference>
<evidence type="ECO:0000256" key="2">
    <source>
        <dbReference type="ARBA" id="ARBA00023002"/>
    </source>
</evidence>
<dbReference type="STRING" id="74649.A0A2P6PUR2"/>
<dbReference type="Gene3D" id="3.40.50.720">
    <property type="entry name" value="NAD(P)-binding Rossmann-like Domain"/>
    <property type="match status" value="1"/>
</dbReference>
<dbReference type="AlphaFoldDB" id="A0A2P6PUR2"/>
<dbReference type="PANTHER" id="PTHR43296">
    <property type="entry name" value="PEROXISOMAL 2,4-DIENOYL-COA REDUCTASE"/>
    <property type="match status" value="1"/>
</dbReference>
<evidence type="ECO:0000256" key="5">
    <source>
        <dbReference type="ARBA" id="ARBA00048340"/>
    </source>
</evidence>
<comment type="caution">
    <text evidence="6">The sequence shown here is derived from an EMBL/GenBank/DDBJ whole genome shotgun (WGS) entry which is preliminary data.</text>
</comment>
<dbReference type="PANTHER" id="PTHR43296:SF2">
    <property type="entry name" value="PEROXISOMAL 2,4-DIENOYL-COA REDUCTASE [(3E)-ENOYL-COA-PRODUCING]"/>
    <property type="match status" value="1"/>
</dbReference>
<dbReference type="Gramene" id="PRQ25664">
    <property type="protein sequence ID" value="PRQ25664"/>
    <property type="gene ID" value="RchiOBHm_Chr6g0286111"/>
</dbReference>
<evidence type="ECO:0000313" key="6">
    <source>
        <dbReference type="EMBL" id="PRQ25664.1"/>
    </source>
</evidence>
<accession>A0A2P6PUR2</accession>
<sequence length="80" mass="8538">MESPFKADALKGKVALITGGRSGIGFEISTQFGKHGASIAIMGRKRQVLDSAVSALRLLGFRCASSFNLGMEEENIMSMD</sequence>
<dbReference type="InterPro" id="IPR002347">
    <property type="entry name" value="SDR_fam"/>
</dbReference>
<dbReference type="Proteomes" id="UP000238479">
    <property type="component" value="Chromosome 6"/>
</dbReference>
<comment type="catalytic activity">
    <reaction evidence="5">
        <text>a (2E,4Z)-dienoyl-CoA + NADPH + H(+) = a 4,5-saturated-(3E)-enoyl-CoA + NADP(+)</text>
        <dbReference type="Rhea" id="RHEA:61892"/>
        <dbReference type="ChEBI" id="CHEBI:15378"/>
        <dbReference type="ChEBI" id="CHEBI:57783"/>
        <dbReference type="ChEBI" id="CHEBI:58349"/>
        <dbReference type="ChEBI" id="CHEBI:85099"/>
        <dbReference type="ChEBI" id="CHEBI:85493"/>
        <dbReference type="EC" id="1.3.1.124"/>
    </reaction>
</comment>
<evidence type="ECO:0000256" key="1">
    <source>
        <dbReference type="ARBA" id="ARBA00022857"/>
    </source>
</evidence>
<comment type="catalytic activity">
    <reaction evidence="4">
        <text>a (2E,4E)-dienoyl-CoA + NADPH + H(+) = a 4,5-saturated-(3E)-enoyl-CoA + NADP(+)</text>
        <dbReference type="Rhea" id="RHEA:45912"/>
        <dbReference type="ChEBI" id="CHEBI:15378"/>
        <dbReference type="ChEBI" id="CHEBI:57783"/>
        <dbReference type="ChEBI" id="CHEBI:58349"/>
        <dbReference type="ChEBI" id="CHEBI:85101"/>
        <dbReference type="ChEBI" id="CHEBI:85493"/>
        <dbReference type="EC" id="1.3.1.124"/>
    </reaction>
</comment>
<evidence type="ECO:0000313" key="7">
    <source>
        <dbReference type="Proteomes" id="UP000238479"/>
    </source>
</evidence>
<dbReference type="GO" id="GO:0009062">
    <property type="term" value="P:fatty acid catabolic process"/>
    <property type="evidence" value="ECO:0007669"/>
    <property type="project" value="InterPro"/>
</dbReference>
<keyword evidence="2 6" id="KW-0560">Oxidoreductase</keyword>
<protein>
    <recommendedName>
        <fullName evidence="3">2,4-dienoyl-CoA reductase [(3E)-enoyl-CoA-producing]</fullName>
        <ecNumber evidence="3">1.3.1.124</ecNumber>
    </recommendedName>
</protein>
<reference evidence="6 7" key="1">
    <citation type="journal article" date="2018" name="Nat. Genet.">
        <title>The Rosa genome provides new insights in the design of modern roses.</title>
        <authorList>
            <person name="Bendahmane M."/>
        </authorList>
    </citation>
    <scope>NUCLEOTIDE SEQUENCE [LARGE SCALE GENOMIC DNA]</scope>
    <source>
        <strain evidence="7">cv. Old Blush</strain>
    </source>
</reference>
<evidence type="ECO:0000256" key="4">
    <source>
        <dbReference type="ARBA" id="ARBA00048009"/>
    </source>
</evidence>
<dbReference type="Pfam" id="PF00106">
    <property type="entry name" value="adh_short"/>
    <property type="match status" value="1"/>
</dbReference>
<proteinExistence type="predicted"/>
<keyword evidence="7" id="KW-1185">Reference proteome</keyword>